<evidence type="ECO:0000259" key="6">
    <source>
        <dbReference type="PROSITE" id="PS00715"/>
    </source>
</evidence>
<dbReference type="GO" id="GO:0000976">
    <property type="term" value="F:transcription cis-regulatory region binding"/>
    <property type="evidence" value="ECO:0000318"/>
    <property type="project" value="GO_Central"/>
</dbReference>
<dbReference type="GO" id="GO:0016987">
    <property type="term" value="F:sigma factor activity"/>
    <property type="evidence" value="ECO:0000318"/>
    <property type="project" value="GO_Central"/>
</dbReference>
<dbReference type="InterPro" id="IPR007624">
    <property type="entry name" value="RNA_pol_sigma70_r3"/>
</dbReference>
<dbReference type="AlphaFoldDB" id="G7J0X0"/>
<keyword evidence="5" id="KW-0804">Transcription</keyword>
<evidence type="ECO:0000256" key="3">
    <source>
        <dbReference type="ARBA" id="ARBA00023082"/>
    </source>
</evidence>
<dbReference type="Gene3D" id="1.10.601.10">
    <property type="entry name" value="RNA Polymerase Primary Sigma Factor"/>
    <property type="match status" value="1"/>
</dbReference>
<accession>G7J0X0</accession>
<dbReference type="Pfam" id="PF04539">
    <property type="entry name" value="Sigma70_r3"/>
    <property type="match status" value="1"/>
</dbReference>
<dbReference type="Proteomes" id="UP000265566">
    <property type="component" value="Chromosome 3"/>
</dbReference>
<dbReference type="GO" id="GO:0071482">
    <property type="term" value="P:cellular response to light stimulus"/>
    <property type="evidence" value="ECO:0007669"/>
    <property type="project" value="EnsemblPlants"/>
</dbReference>
<organism evidence="8 11">
    <name type="scientific">Medicago truncatula</name>
    <name type="common">Barrel medic</name>
    <name type="synonym">Medicago tribuloides</name>
    <dbReference type="NCBI Taxonomy" id="3880"/>
    <lineage>
        <taxon>Eukaryota</taxon>
        <taxon>Viridiplantae</taxon>
        <taxon>Streptophyta</taxon>
        <taxon>Embryophyta</taxon>
        <taxon>Tracheophyta</taxon>
        <taxon>Spermatophyta</taxon>
        <taxon>Magnoliopsida</taxon>
        <taxon>eudicotyledons</taxon>
        <taxon>Gunneridae</taxon>
        <taxon>Pentapetalae</taxon>
        <taxon>rosids</taxon>
        <taxon>fabids</taxon>
        <taxon>Fabales</taxon>
        <taxon>Fabaceae</taxon>
        <taxon>Papilionoideae</taxon>
        <taxon>50 kb inversion clade</taxon>
        <taxon>NPAAA clade</taxon>
        <taxon>Hologalegina</taxon>
        <taxon>IRL clade</taxon>
        <taxon>Trifolieae</taxon>
        <taxon>Medicago</taxon>
    </lineage>
</organism>
<keyword evidence="4" id="KW-0238">DNA-binding</keyword>
<dbReference type="GO" id="GO:1903865">
    <property type="term" value="C:sigma factor antagonist complex"/>
    <property type="evidence" value="ECO:0000318"/>
    <property type="project" value="GO_Central"/>
</dbReference>
<evidence type="ECO:0000256" key="5">
    <source>
        <dbReference type="ARBA" id="ARBA00023163"/>
    </source>
</evidence>
<dbReference type="InterPro" id="IPR000943">
    <property type="entry name" value="RNA_pol_sigma70"/>
</dbReference>
<dbReference type="OrthoDB" id="206108at2759"/>
<dbReference type="GO" id="GO:0003899">
    <property type="term" value="F:DNA-directed RNA polymerase activity"/>
    <property type="evidence" value="ECO:0000318"/>
    <property type="project" value="GO_Central"/>
</dbReference>
<keyword evidence="2" id="KW-0805">Transcription regulation</keyword>
<evidence type="ECO:0000313" key="12">
    <source>
        <dbReference type="Proteomes" id="UP000265566"/>
    </source>
</evidence>
<dbReference type="PANTHER" id="PTHR30603">
    <property type="entry name" value="RNA POLYMERASE SIGMA FACTOR RPO"/>
    <property type="match status" value="1"/>
</dbReference>
<dbReference type="EnsemblPlants" id="AES69690">
    <property type="protein sequence ID" value="AES69690"/>
    <property type="gene ID" value="MTR_3g033420"/>
</dbReference>
<dbReference type="CDD" id="cd06171">
    <property type="entry name" value="Sigma70_r4"/>
    <property type="match status" value="1"/>
</dbReference>
<dbReference type="InterPro" id="IPR013324">
    <property type="entry name" value="RNA_pol_sigma_r3/r4-like"/>
</dbReference>
<dbReference type="PANTHER" id="PTHR30603:SF47">
    <property type="entry name" value="RNA POLYMERASE SIGMA FACTOR SIGD, CHLOROPLASTIC"/>
    <property type="match status" value="1"/>
</dbReference>
<evidence type="ECO:0000313" key="10">
    <source>
        <dbReference type="EnsemblPlants" id="AES69690"/>
    </source>
</evidence>
<dbReference type="Pfam" id="PF04545">
    <property type="entry name" value="Sigma70_r4"/>
    <property type="match status" value="1"/>
</dbReference>
<evidence type="ECO:0000256" key="2">
    <source>
        <dbReference type="ARBA" id="ARBA00023015"/>
    </source>
</evidence>
<dbReference type="PaxDb" id="3880-AES69690"/>
<dbReference type="EMBL" id="CM001219">
    <property type="protein sequence ID" value="AES69690.1"/>
    <property type="molecule type" value="Genomic_DNA"/>
</dbReference>
<dbReference type="InterPro" id="IPR007627">
    <property type="entry name" value="RNA_pol_sigma70_r2"/>
</dbReference>
<dbReference type="GO" id="GO:0006355">
    <property type="term" value="P:regulation of DNA-templated transcription"/>
    <property type="evidence" value="ECO:0000318"/>
    <property type="project" value="GO_Central"/>
</dbReference>
<feature type="domain" description="RNA polymerase sigma-70" evidence="7">
    <location>
        <begin position="363"/>
        <end position="389"/>
    </location>
</feature>
<comment type="similarity">
    <text evidence="1">Belongs to the sigma-70 factor family.</text>
</comment>
<dbReference type="STRING" id="3880.G7J0X0"/>
<dbReference type="PRINTS" id="PR00046">
    <property type="entry name" value="SIGMA70FCT"/>
</dbReference>
<name>G7J0X0_MEDTR</name>
<reference evidence="10" key="3">
    <citation type="submission" date="2015-04" db="UniProtKB">
        <authorList>
            <consortium name="EnsemblPlants"/>
        </authorList>
    </citation>
    <scope>IDENTIFICATION</scope>
    <source>
        <strain evidence="10">cv. Jemalong A17</strain>
    </source>
</reference>
<dbReference type="Pfam" id="PF04542">
    <property type="entry name" value="Sigma70_r2"/>
    <property type="match status" value="1"/>
</dbReference>
<dbReference type="Gramene" id="rna14318">
    <property type="protein sequence ID" value="RHN66352.1"/>
    <property type="gene ID" value="gene14318"/>
</dbReference>
<dbReference type="PROSITE" id="PS00716">
    <property type="entry name" value="SIGMA70_2"/>
    <property type="match status" value="1"/>
</dbReference>
<evidence type="ECO:0000313" key="9">
    <source>
        <dbReference type="EMBL" id="RHN66352.1"/>
    </source>
</evidence>
<evidence type="ECO:0000256" key="4">
    <source>
        <dbReference type="ARBA" id="ARBA00023125"/>
    </source>
</evidence>
<dbReference type="InterPro" id="IPR007630">
    <property type="entry name" value="RNA_pol_sigma70_r4"/>
</dbReference>
<dbReference type="InterPro" id="IPR013325">
    <property type="entry name" value="RNA_pol_sigma_r2"/>
</dbReference>
<protein>
    <submittedName>
        <fullName evidence="9">Putative RNA polymerase sigma-70 like domain-containing protein</fullName>
    </submittedName>
    <submittedName>
        <fullName evidence="8">RNA polymerase sigma factor</fullName>
    </submittedName>
</protein>
<feature type="domain" description="RNA polymerase sigma-70" evidence="6">
    <location>
        <begin position="194"/>
        <end position="207"/>
    </location>
</feature>
<dbReference type="GO" id="GO:0006352">
    <property type="term" value="P:DNA-templated transcription initiation"/>
    <property type="evidence" value="ECO:0007669"/>
    <property type="project" value="InterPro"/>
</dbReference>
<dbReference type="Proteomes" id="UP000002051">
    <property type="component" value="Chromosome 3"/>
</dbReference>
<dbReference type="SUPFAM" id="SSF88659">
    <property type="entry name" value="Sigma3 and sigma4 domains of RNA polymerase sigma factors"/>
    <property type="match status" value="2"/>
</dbReference>
<reference evidence="12" key="4">
    <citation type="journal article" date="2018" name="Nat. Plants">
        <title>Whole-genome landscape of Medicago truncatula symbiotic genes.</title>
        <authorList>
            <person name="Pecrix Y."/>
            <person name="Staton S.E."/>
            <person name="Sallet E."/>
            <person name="Lelandais-Briere C."/>
            <person name="Moreau S."/>
            <person name="Carrere S."/>
            <person name="Blein T."/>
            <person name="Jardinaud M.F."/>
            <person name="Latrasse D."/>
            <person name="Zouine M."/>
            <person name="Zahm M."/>
            <person name="Kreplak J."/>
            <person name="Mayjonade B."/>
            <person name="Satge C."/>
            <person name="Perez M."/>
            <person name="Cauet S."/>
            <person name="Marande W."/>
            <person name="Chantry-Darmon C."/>
            <person name="Lopez-Roques C."/>
            <person name="Bouchez O."/>
            <person name="Berard A."/>
            <person name="Debelle F."/>
            <person name="Munos S."/>
            <person name="Bendahmane A."/>
            <person name="Berges H."/>
            <person name="Niebel A."/>
            <person name="Buitink J."/>
            <person name="Frugier F."/>
            <person name="Benhamed M."/>
            <person name="Crespi M."/>
            <person name="Gouzy J."/>
            <person name="Gamas P."/>
        </authorList>
    </citation>
    <scope>NUCLEOTIDE SEQUENCE [LARGE SCALE GENOMIC DNA]</scope>
    <source>
        <strain evidence="12">cv. Jemalong A17</strain>
    </source>
</reference>
<dbReference type="KEGG" id="mtr:11409298"/>
<reference evidence="9" key="5">
    <citation type="journal article" date="2018" name="Nat. Plants">
        <title>Whole-genome landscape of Medicago truncatula symbiotic genes.</title>
        <authorList>
            <person name="Pecrix Y."/>
            <person name="Gamas P."/>
            <person name="Carrere S."/>
        </authorList>
    </citation>
    <scope>NUCLEOTIDE SEQUENCE</scope>
    <source>
        <tissue evidence="9">Leaves</tissue>
    </source>
</reference>
<dbReference type="PROSITE" id="PS00715">
    <property type="entry name" value="SIGMA70_1"/>
    <property type="match status" value="1"/>
</dbReference>
<reference evidence="8 11" key="2">
    <citation type="journal article" date="2014" name="BMC Genomics">
        <title>An improved genome release (version Mt4.0) for the model legume Medicago truncatula.</title>
        <authorList>
            <person name="Tang H."/>
            <person name="Krishnakumar V."/>
            <person name="Bidwell S."/>
            <person name="Rosen B."/>
            <person name="Chan A."/>
            <person name="Zhou S."/>
            <person name="Gentzbittel L."/>
            <person name="Childs K.L."/>
            <person name="Yandell M."/>
            <person name="Gundlach H."/>
            <person name="Mayer K.F."/>
            <person name="Schwartz D.C."/>
            <person name="Town C.D."/>
        </authorList>
    </citation>
    <scope>GENOME REANNOTATION</scope>
    <source>
        <strain evidence="10 11">cv. Jemalong A17</strain>
    </source>
</reference>
<dbReference type="InterPro" id="IPR050239">
    <property type="entry name" value="Sigma-70_RNA_pol_init_factors"/>
</dbReference>
<dbReference type="eggNOG" id="ENOG502QPRS">
    <property type="taxonomic scope" value="Eukaryota"/>
</dbReference>
<dbReference type="HOGENOM" id="CLU_014793_3_4_1"/>
<evidence type="ECO:0000313" key="11">
    <source>
        <dbReference type="Proteomes" id="UP000002051"/>
    </source>
</evidence>
<dbReference type="OMA" id="AFFKEMA"/>
<evidence type="ECO:0000313" key="8">
    <source>
        <dbReference type="EMBL" id="AES69690.1"/>
    </source>
</evidence>
<keyword evidence="11" id="KW-1185">Reference proteome</keyword>
<dbReference type="GO" id="GO:0009507">
    <property type="term" value="C:chloroplast"/>
    <property type="evidence" value="ECO:0000318"/>
    <property type="project" value="GO_Central"/>
</dbReference>
<reference evidence="8 11" key="1">
    <citation type="journal article" date="2011" name="Nature">
        <title>The Medicago genome provides insight into the evolution of rhizobial symbioses.</title>
        <authorList>
            <person name="Young N.D."/>
            <person name="Debelle F."/>
            <person name="Oldroyd G.E."/>
            <person name="Geurts R."/>
            <person name="Cannon S.B."/>
            <person name="Udvardi M.K."/>
            <person name="Benedito V.A."/>
            <person name="Mayer K.F."/>
            <person name="Gouzy J."/>
            <person name="Schoof H."/>
            <person name="Van de Peer Y."/>
            <person name="Proost S."/>
            <person name="Cook D.R."/>
            <person name="Meyers B.C."/>
            <person name="Spannagl M."/>
            <person name="Cheung F."/>
            <person name="De Mita S."/>
            <person name="Krishnakumar V."/>
            <person name="Gundlach H."/>
            <person name="Zhou S."/>
            <person name="Mudge J."/>
            <person name="Bharti A.K."/>
            <person name="Murray J.D."/>
            <person name="Naoumkina M.A."/>
            <person name="Rosen B."/>
            <person name="Silverstein K.A."/>
            <person name="Tang H."/>
            <person name="Rombauts S."/>
            <person name="Zhao P.X."/>
            <person name="Zhou P."/>
            <person name="Barbe V."/>
            <person name="Bardou P."/>
            <person name="Bechner M."/>
            <person name="Bellec A."/>
            <person name="Berger A."/>
            <person name="Berges H."/>
            <person name="Bidwell S."/>
            <person name="Bisseling T."/>
            <person name="Choisne N."/>
            <person name="Couloux A."/>
            <person name="Denny R."/>
            <person name="Deshpande S."/>
            <person name="Dai X."/>
            <person name="Doyle J.J."/>
            <person name="Dudez A.M."/>
            <person name="Farmer A.D."/>
            <person name="Fouteau S."/>
            <person name="Franken C."/>
            <person name="Gibelin C."/>
            <person name="Gish J."/>
            <person name="Goldstein S."/>
            <person name="Gonzalez A.J."/>
            <person name="Green P.J."/>
            <person name="Hallab A."/>
            <person name="Hartog M."/>
            <person name="Hua A."/>
            <person name="Humphray S.J."/>
            <person name="Jeong D.H."/>
            <person name="Jing Y."/>
            <person name="Jocker A."/>
            <person name="Kenton S.M."/>
            <person name="Kim D.J."/>
            <person name="Klee K."/>
            <person name="Lai H."/>
            <person name="Lang C."/>
            <person name="Lin S."/>
            <person name="Macmil S.L."/>
            <person name="Magdelenat G."/>
            <person name="Matthews L."/>
            <person name="McCorrison J."/>
            <person name="Monaghan E.L."/>
            <person name="Mun J.H."/>
            <person name="Najar F.Z."/>
            <person name="Nicholson C."/>
            <person name="Noirot C."/>
            <person name="O'Bleness M."/>
            <person name="Paule C.R."/>
            <person name="Poulain J."/>
            <person name="Prion F."/>
            <person name="Qin B."/>
            <person name="Qu C."/>
            <person name="Retzel E.F."/>
            <person name="Riddle C."/>
            <person name="Sallet E."/>
            <person name="Samain S."/>
            <person name="Samson N."/>
            <person name="Sanders I."/>
            <person name="Saurat O."/>
            <person name="Scarpelli C."/>
            <person name="Schiex T."/>
            <person name="Segurens B."/>
            <person name="Severin A.J."/>
            <person name="Sherrier D.J."/>
            <person name="Shi R."/>
            <person name="Sims S."/>
            <person name="Singer S.R."/>
            <person name="Sinharoy S."/>
            <person name="Sterck L."/>
            <person name="Viollet A."/>
            <person name="Wang B.B."/>
            <person name="Wang K."/>
            <person name="Wang M."/>
            <person name="Wang X."/>
            <person name="Warfsmann J."/>
            <person name="Weissenbach J."/>
            <person name="White D.D."/>
            <person name="White J.D."/>
            <person name="Wiley G.B."/>
            <person name="Wincker P."/>
            <person name="Xing Y."/>
            <person name="Yang L."/>
            <person name="Yao Z."/>
            <person name="Ying F."/>
            <person name="Zhai J."/>
            <person name="Zhou L."/>
            <person name="Zuber A."/>
            <person name="Denarie J."/>
            <person name="Dixon R.A."/>
            <person name="May G.D."/>
            <person name="Schwartz D.C."/>
            <person name="Rogers J."/>
            <person name="Quetier F."/>
            <person name="Town C.D."/>
            <person name="Roe B.A."/>
        </authorList>
    </citation>
    <scope>NUCLEOTIDE SEQUENCE [LARGE SCALE GENOMIC DNA]</scope>
    <source>
        <strain evidence="8">A17</strain>
        <strain evidence="10 11">cv. Jemalong A17</strain>
    </source>
</reference>
<sequence length="403" mass="45191">MSLTSLPTFPSLKTHHSLQQNLPTITPSKFGTNLVYGDALVIVAATEAVALANDAVNAARNAAAAGIGIDDMRRKRRRKRRKNLGCMVEEENIQNNFLRQKVVVGSVTSGFLSSTDEAELCLCLKEGAKIEVAKQRMTEQEGNSAISRFTLENTSVDKVLINTRKSKERLARDYRGLVASIAAHYQGKGLSIQDLIQEGTIGLLHGAEKFDPNRGCKLSTYVYWWIKQGIIKALAKKSRLIRLPGEKYGMVAKIAEANNVLRRRLRRKPTYNEIAEVLNVNVSTVKLVSERSRQPISLDRSITDQSNLILKEIIPGPVEMIPEKMVERQLMKQGVVKLLNTLDKREEEIVRLYFGLNGETPLSFEEIGKLLKLSRERIRQIHGIALSKLEQNTLVDSLKFYVV</sequence>
<dbReference type="NCBIfam" id="TIGR02937">
    <property type="entry name" value="sigma70-ECF"/>
    <property type="match status" value="1"/>
</dbReference>
<dbReference type="InterPro" id="IPR014284">
    <property type="entry name" value="RNA_pol_sigma-70_dom"/>
</dbReference>
<dbReference type="SUPFAM" id="SSF88946">
    <property type="entry name" value="Sigma2 domain of RNA polymerase sigma factors"/>
    <property type="match status" value="1"/>
</dbReference>
<proteinExistence type="inferred from homology"/>
<dbReference type="Gene3D" id="1.10.10.10">
    <property type="entry name" value="Winged helix-like DNA-binding domain superfamily/Winged helix DNA-binding domain"/>
    <property type="match status" value="2"/>
</dbReference>
<evidence type="ECO:0000256" key="1">
    <source>
        <dbReference type="ARBA" id="ARBA00007788"/>
    </source>
</evidence>
<evidence type="ECO:0000259" key="7">
    <source>
        <dbReference type="PROSITE" id="PS00716"/>
    </source>
</evidence>
<dbReference type="EMBL" id="PSQE01000003">
    <property type="protein sequence ID" value="RHN66352.1"/>
    <property type="molecule type" value="Genomic_DNA"/>
</dbReference>
<dbReference type="InterPro" id="IPR036388">
    <property type="entry name" value="WH-like_DNA-bd_sf"/>
</dbReference>
<keyword evidence="3" id="KW-0731">Sigma factor</keyword>
<gene>
    <name evidence="10" type="primary">11409298</name>
    <name evidence="8" type="ordered locus">MTR_3g033420</name>
    <name evidence="9" type="ORF">MtrunA17_Chr3g0090001</name>
</gene>